<comment type="similarity">
    <text evidence="1">Belongs to the DeSI family.</text>
</comment>
<dbReference type="Pfam" id="PF05903">
    <property type="entry name" value="Peptidase_C97"/>
    <property type="match status" value="1"/>
</dbReference>
<keyword evidence="6" id="KW-0862">Zinc</keyword>
<keyword evidence="5" id="KW-0378">Hydrolase</keyword>
<evidence type="ECO:0000313" key="9">
    <source>
        <dbReference type="EMBL" id="CAD8827390.1"/>
    </source>
</evidence>
<keyword evidence="3" id="KW-0479">Metal-binding</keyword>
<name>A0A7S1EWC1_NOCSC</name>
<dbReference type="EMBL" id="HBFQ01002575">
    <property type="protein sequence ID" value="CAD8827390.1"/>
    <property type="molecule type" value="Transcribed_RNA"/>
</dbReference>
<protein>
    <recommendedName>
        <fullName evidence="8">PPPDE domain-containing protein</fullName>
    </recommendedName>
</protein>
<evidence type="ECO:0000256" key="1">
    <source>
        <dbReference type="ARBA" id="ARBA00008140"/>
    </source>
</evidence>
<dbReference type="InterPro" id="IPR018247">
    <property type="entry name" value="EF_Hand_1_Ca_BS"/>
</dbReference>
<dbReference type="SMART" id="SM01179">
    <property type="entry name" value="DUF862"/>
    <property type="match status" value="1"/>
</dbReference>
<dbReference type="GO" id="GO:0008233">
    <property type="term" value="F:peptidase activity"/>
    <property type="evidence" value="ECO:0007669"/>
    <property type="project" value="UniProtKB-KW"/>
</dbReference>
<dbReference type="PROSITE" id="PS51858">
    <property type="entry name" value="PPPDE"/>
    <property type="match status" value="1"/>
</dbReference>
<feature type="domain" description="PPPDE" evidence="8">
    <location>
        <begin position="286"/>
        <end position="429"/>
    </location>
</feature>
<dbReference type="PANTHER" id="PTHR12378">
    <property type="entry name" value="DESUMOYLATING ISOPEPTIDASE"/>
    <property type="match status" value="1"/>
</dbReference>
<evidence type="ECO:0000256" key="6">
    <source>
        <dbReference type="ARBA" id="ARBA00022833"/>
    </source>
</evidence>
<evidence type="ECO:0000256" key="3">
    <source>
        <dbReference type="ARBA" id="ARBA00022723"/>
    </source>
</evidence>
<dbReference type="PANTHER" id="PTHR12378:SF7">
    <property type="entry name" value="DESUMOYLATING ISOPEPTIDASE 1"/>
    <property type="match status" value="1"/>
</dbReference>
<evidence type="ECO:0000256" key="4">
    <source>
        <dbReference type="ARBA" id="ARBA00022771"/>
    </source>
</evidence>
<dbReference type="Gene3D" id="3.90.1720.30">
    <property type="entry name" value="PPPDE domains"/>
    <property type="match status" value="1"/>
</dbReference>
<sequence>MEVHLAVLEAMSEREEVWDPDTPEGGSWSTVYVDDIYAATCESSRSAKLECKVSESNAGHSQMYDCELMIPQAPSSRLRGNMNVPCKEVRESDDGGFDSDGPKSVTSCLWRNVMDRLRHEFDLVDEGAEGFLSQEMLLRHITGLIEQSDKISVKSSNLLFEVARCRFLEMNLSLSCGRITVNEWVHFMMLRRTAPSHMAARFLNEKLRARLISDRKVMQRILAAFDKRMIDERITESSWVYAFQEVCIADVDPHQCAHRALEADLSMPGCLDYFEFVSFALGARPATVELAMYDLSSGIAQWVPRMLLDGHRFDGIWHTGVRVFGYEYWYGGVIKGTLPESVPFGKPARVIHLGQTLRSQRELVQFMVSDMVHVYSRSNYDWLNHNCNAFSNDVVKFLLQGKQIPGEVLLQPKWVQDVSFTRLLTPLLNRWLGGFGSEESATVSSPQWINNLIEEWRRRLRVGDIVLHRSRFEDRPSLVRITSIDTEEGLGRQADLCFFGTSGARWDEGLPAWRNEGDIWTWSEVQKPAVSMREIFPCIDRDDFCCMVLRVSMTLGSSVSQVLRRPSECVLGPACPKGHALVPSCHSWRGKLLDCAICGKQRKDQHSCALCAHCVCGDCLKRGAKFRGGGVFADLLTPELAEDLLAHPRWLRFVSNTYFWKADYNRNGYLDAQEIAWACERLCAEIGLGTVSPNELRSLLVLDVTQLSIAEFEGFFKSLLSRAMPCEGLPPYIPFSRGRILSI</sequence>
<evidence type="ECO:0000256" key="2">
    <source>
        <dbReference type="ARBA" id="ARBA00022670"/>
    </source>
</evidence>
<evidence type="ECO:0000256" key="7">
    <source>
        <dbReference type="ARBA" id="ARBA00022837"/>
    </source>
</evidence>
<dbReference type="InterPro" id="IPR017907">
    <property type="entry name" value="Znf_RING_CS"/>
</dbReference>
<keyword evidence="7" id="KW-0106">Calcium</keyword>
<evidence type="ECO:0000259" key="8">
    <source>
        <dbReference type="PROSITE" id="PS51858"/>
    </source>
</evidence>
<reference evidence="9" key="1">
    <citation type="submission" date="2021-01" db="EMBL/GenBank/DDBJ databases">
        <authorList>
            <person name="Corre E."/>
            <person name="Pelletier E."/>
            <person name="Niang G."/>
            <person name="Scheremetjew M."/>
            <person name="Finn R."/>
            <person name="Kale V."/>
            <person name="Holt S."/>
            <person name="Cochrane G."/>
            <person name="Meng A."/>
            <person name="Brown T."/>
            <person name="Cohen L."/>
        </authorList>
    </citation>
    <scope>NUCLEOTIDE SEQUENCE</scope>
</reference>
<gene>
    <name evidence="9" type="ORF">NSCI0253_LOCUS1736</name>
</gene>
<dbReference type="GO" id="GO:0006508">
    <property type="term" value="P:proteolysis"/>
    <property type="evidence" value="ECO:0007669"/>
    <property type="project" value="UniProtKB-KW"/>
</dbReference>
<evidence type="ECO:0000256" key="5">
    <source>
        <dbReference type="ARBA" id="ARBA00022801"/>
    </source>
</evidence>
<dbReference type="PROSITE" id="PS00018">
    <property type="entry name" value="EF_HAND_1"/>
    <property type="match status" value="1"/>
</dbReference>
<accession>A0A7S1EWC1</accession>
<organism evidence="9">
    <name type="scientific">Noctiluca scintillans</name>
    <name type="common">Sea sparkle</name>
    <name type="synonym">Red tide dinoflagellate</name>
    <dbReference type="NCBI Taxonomy" id="2966"/>
    <lineage>
        <taxon>Eukaryota</taxon>
        <taxon>Sar</taxon>
        <taxon>Alveolata</taxon>
        <taxon>Dinophyceae</taxon>
        <taxon>Noctilucales</taxon>
        <taxon>Noctilucaceae</taxon>
        <taxon>Noctiluca</taxon>
    </lineage>
</organism>
<dbReference type="InterPro" id="IPR008580">
    <property type="entry name" value="PPPDE_dom"/>
</dbReference>
<dbReference type="AlphaFoldDB" id="A0A7S1EWC1"/>
<dbReference type="SUPFAM" id="SSF47473">
    <property type="entry name" value="EF-hand"/>
    <property type="match status" value="1"/>
</dbReference>
<dbReference type="InterPro" id="IPR011992">
    <property type="entry name" value="EF-hand-dom_pair"/>
</dbReference>
<dbReference type="InterPro" id="IPR042266">
    <property type="entry name" value="PPPDE_sf"/>
</dbReference>
<dbReference type="GO" id="GO:0008270">
    <property type="term" value="F:zinc ion binding"/>
    <property type="evidence" value="ECO:0007669"/>
    <property type="project" value="UniProtKB-KW"/>
</dbReference>
<keyword evidence="4" id="KW-0863">Zinc-finger</keyword>
<keyword evidence="2" id="KW-0645">Protease</keyword>
<dbReference type="PROSITE" id="PS00518">
    <property type="entry name" value="ZF_RING_1"/>
    <property type="match status" value="1"/>
</dbReference>
<proteinExistence type="inferred from homology"/>
<dbReference type="GO" id="GO:0070646">
    <property type="term" value="P:protein modification by small protein removal"/>
    <property type="evidence" value="ECO:0007669"/>
    <property type="project" value="TreeGrafter"/>
</dbReference>